<dbReference type="GO" id="GO:0005829">
    <property type="term" value="C:cytosol"/>
    <property type="evidence" value="ECO:0007669"/>
    <property type="project" value="TreeGrafter"/>
</dbReference>
<dbReference type="GO" id="GO:0036220">
    <property type="term" value="F:ITP diphosphatase activity"/>
    <property type="evidence" value="ECO:0007669"/>
    <property type="project" value="UniProtKB-UniRule"/>
</dbReference>
<keyword evidence="4 10" id="KW-0547">Nucleotide-binding</keyword>
<proteinExistence type="inferred from homology"/>
<dbReference type="PANTHER" id="PTHR11067">
    <property type="entry name" value="INOSINE TRIPHOSPHATE PYROPHOSPHATASE/HAM1 PROTEIN"/>
    <property type="match status" value="1"/>
</dbReference>
<dbReference type="FunFam" id="3.90.950.10:FF:000001">
    <property type="entry name" value="dITP/XTP pyrophosphatase"/>
    <property type="match status" value="1"/>
</dbReference>
<comment type="catalytic activity">
    <reaction evidence="10">
        <text>ITP + H2O = IMP + diphosphate + H(+)</text>
        <dbReference type="Rhea" id="RHEA:29399"/>
        <dbReference type="ChEBI" id="CHEBI:15377"/>
        <dbReference type="ChEBI" id="CHEBI:15378"/>
        <dbReference type="ChEBI" id="CHEBI:33019"/>
        <dbReference type="ChEBI" id="CHEBI:58053"/>
        <dbReference type="ChEBI" id="CHEBI:61402"/>
        <dbReference type="EC" id="3.6.1.66"/>
    </reaction>
</comment>
<feature type="binding site" evidence="10">
    <location>
        <position position="73"/>
    </location>
    <ligand>
        <name>Mg(2+)</name>
        <dbReference type="ChEBI" id="CHEBI:18420"/>
    </ligand>
</feature>
<dbReference type="AlphaFoldDB" id="A0A517Z1W3"/>
<dbReference type="NCBIfam" id="NF011397">
    <property type="entry name" value="PRK14822.1"/>
    <property type="match status" value="1"/>
</dbReference>
<sequence>MPPSTTIVLASRNAKKLGELRDLLAPSGLNVVSVGDFPDVPEVVEDGTTFAENAAKKATQTARHLQQWALGEDSGLMVDALDGAPGIYSARYSGPDATDERNNQKLMEALSNVPTEKRGACYVCSIAVADPNGDVQLTVEQRCRGRVTEAPRGTNGFGYDPYFLIPEYHRTFGELSPVVKRQLSHRGRALRQLAPALSTLFS</sequence>
<evidence type="ECO:0000256" key="6">
    <source>
        <dbReference type="ARBA" id="ARBA00022842"/>
    </source>
</evidence>
<dbReference type="GO" id="GO:0017111">
    <property type="term" value="F:ribonucleoside triphosphate phosphatase activity"/>
    <property type="evidence" value="ECO:0007669"/>
    <property type="project" value="InterPro"/>
</dbReference>
<dbReference type="NCBIfam" id="TIGR00042">
    <property type="entry name" value="RdgB/HAM1 family non-canonical purine NTP pyrophosphatase"/>
    <property type="match status" value="1"/>
</dbReference>
<organism evidence="12 13">
    <name type="scientific">Maioricimonas rarisocia</name>
    <dbReference type="NCBI Taxonomy" id="2528026"/>
    <lineage>
        <taxon>Bacteria</taxon>
        <taxon>Pseudomonadati</taxon>
        <taxon>Planctomycetota</taxon>
        <taxon>Planctomycetia</taxon>
        <taxon>Planctomycetales</taxon>
        <taxon>Planctomycetaceae</taxon>
        <taxon>Maioricimonas</taxon>
    </lineage>
</organism>
<keyword evidence="3 10" id="KW-0479">Metal-binding</keyword>
<dbReference type="InterPro" id="IPR029001">
    <property type="entry name" value="ITPase-like_fam"/>
</dbReference>
<feature type="binding site" evidence="10">
    <location>
        <position position="180"/>
    </location>
    <ligand>
        <name>substrate</name>
    </ligand>
</feature>
<keyword evidence="13" id="KW-1185">Reference proteome</keyword>
<keyword evidence="6 10" id="KW-0460">Magnesium</keyword>
<dbReference type="GO" id="GO:0046872">
    <property type="term" value="F:metal ion binding"/>
    <property type="evidence" value="ECO:0007669"/>
    <property type="project" value="UniProtKB-KW"/>
</dbReference>
<dbReference type="GO" id="GO:0000166">
    <property type="term" value="F:nucleotide binding"/>
    <property type="evidence" value="ECO:0007669"/>
    <property type="project" value="UniProtKB-KW"/>
</dbReference>
<comment type="cofactor">
    <cofactor evidence="10">
        <name>Mg(2+)</name>
        <dbReference type="ChEBI" id="CHEBI:18420"/>
    </cofactor>
    <text evidence="10">Binds 1 Mg(2+) ion per subunit.</text>
</comment>
<evidence type="ECO:0000256" key="9">
    <source>
        <dbReference type="ARBA" id="ARBA00052017"/>
    </source>
</evidence>
<gene>
    <name evidence="12" type="ORF">Mal4_06950</name>
</gene>
<dbReference type="Pfam" id="PF01725">
    <property type="entry name" value="Ham1p_like"/>
    <property type="match status" value="1"/>
</dbReference>
<comment type="catalytic activity">
    <reaction evidence="9 10">
        <text>XTP + H2O = XMP + diphosphate + H(+)</text>
        <dbReference type="Rhea" id="RHEA:28610"/>
        <dbReference type="ChEBI" id="CHEBI:15377"/>
        <dbReference type="ChEBI" id="CHEBI:15378"/>
        <dbReference type="ChEBI" id="CHEBI:33019"/>
        <dbReference type="ChEBI" id="CHEBI:57464"/>
        <dbReference type="ChEBI" id="CHEBI:61314"/>
        <dbReference type="EC" id="3.6.1.66"/>
    </reaction>
</comment>
<protein>
    <recommendedName>
        <fullName evidence="10">dITP/XTP pyrophosphatase</fullName>
        <ecNumber evidence="10">3.6.1.66</ecNumber>
    </recommendedName>
    <alternativeName>
        <fullName evidence="10">Non-canonical purine NTP pyrophosphatase</fullName>
    </alternativeName>
    <alternativeName>
        <fullName evidence="10">Non-standard purine NTP pyrophosphatase</fullName>
    </alternativeName>
    <alternativeName>
        <fullName evidence="10">Nucleoside-triphosphate diphosphatase</fullName>
    </alternativeName>
    <alternativeName>
        <fullName evidence="10">Nucleoside-triphosphate pyrophosphatase</fullName>
        <shortName evidence="10">NTPase</shortName>
    </alternativeName>
</protein>
<reference evidence="12 13" key="1">
    <citation type="submission" date="2019-02" db="EMBL/GenBank/DDBJ databases">
        <title>Deep-cultivation of Planctomycetes and their phenomic and genomic characterization uncovers novel biology.</title>
        <authorList>
            <person name="Wiegand S."/>
            <person name="Jogler M."/>
            <person name="Boedeker C."/>
            <person name="Pinto D."/>
            <person name="Vollmers J."/>
            <person name="Rivas-Marin E."/>
            <person name="Kohn T."/>
            <person name="Peeters S.H."/>
            <person name="Heuer A."/>
            <person name="Rast P."/>
            <person name="Oberbeckmann S."/>
            <person name="Bunk B."/>
            <person name="Jeske O."/>
            <person name="Meyerdierks A."/>
            <person name="Storesund J.E."/>
            <person name="Kallscheuer N."/>
            <person name="Luecker S."/>
            <person name="Lage O.M."/>
            <person name="Pohl T."/>
            <person name="Merkel B.J."/>
            <person name="Hornburger P."/>
            <person name="Mueller R.-W."/>
            <person name="Bruemmer F."/>
            <person name="Labrenz M."/>
            <person name="Spormann A.M."/>
            <person name="Op den Camp H."/>
            <person name="Overmann J."/>
            <person name="Amann R."/>
            <person name="Jetten M.S.M."/>
            <person name="Mascher T."/>
            <person name="Medema M.H."/>
            <person name="Devos D.P."/>
            <person name="Kaster A.-K."/>
            <person name="Ovreas L."/>
            <person name="Rohde M."/>
            <person name="Galperin M.Y."/>
            <person name="Jogler C."/>
        </authorList>
    </citation>
    <scope>NUCLEOTIDE SEQUENCE [LARGE SCALE GENOMIC DNA]</scope>
    <source>
        <strain evidence="12 13">Mal4</strain>
    </source>
</reference>
<feature type="binding site" evidence="10">
    <location>
        <begin position="11"/>
        <end position="16"/>
    </location>
    <ligand>
        <name>substrate</name>
    </ligand>
</feature>
<evidence type="ECO:0000313" key="12">
    <source>
        <dbReference type="EMBL" id="QDU36409.1"/>
    </source>
</evidence>
<dbReference type="CDD" id="cd00515">
    <property type="entry name" value="HAM1"/>
    <property type="match status" value="1"/>
</dbReference>
<feature type="binding site" evidence="10">
    <location>
        <position position="74"/>
    </location>
    <ligand>
        <name>substrate</name>
    </ligand>
</feature>
<dbReference type="HAMAP" id="MF_01405">
    <property type="entry name" value="Non_canon_purine_NTPase"/>
    <property type="match status" value="1"/>
</dbReference>
<dbReference type="SUPFAM" id="SSF52972">
    <property type="entry name" value="ITPase-like"/>
    <property type="match status" value="1"/>
</dbReference>
<dbReference type="GO" id="GO:0035870">
    <property type="term" value="F:dITP diphosphatase activity"/>
    <property type="evidence" value="ECO:0007669"/>
    <property type="project" value="UniProtKB-UniRule"/>
</dbReference>
<evidence type="ECO:0000313" key="13">
    <source>
        <dbReference type="Proteomes" id="UP000320496"/>
    </source>
</evidence>
<comment type="subunit">
    <text evidence="2 10">Homodimer.</text>
</comment>
<feature type="binding site" evidence="10">
    <location>
        <begin position="157"/>
        <end position="160"/>
    </location>
    <ligand>
        <name>substrate</name>
    </ligand>
</feature>
<keyword evidence="5 10" id="KW-0378">Hydrolase</keyword>
<evidence type="ECO:0000256" key="11">
    <source>
        <dbReference type="RuleBase" id="RU003781"/>
    </source>
</evidence>
<evidence type="ECO:0000256" key="2">
    <source>
        <dbReference type="ARBA" id="ARBA00011738"/>
    </source>
</evidence>
<dbReference type="KEGG" id="mri:Mal4_06950"/>
<dbReference type="Gene3D" id="3.90.950.10">
    <property type="match status" value="1"/>
</dbReference>
<dbReference type="InterPro" id="IPR002637">
    <property type="entry name" value="RdgB/HAM1"/>
</dbReference>
<dbReference type="GO" id="GO:0036222">
    <property type="term" value="F:XTP diphosphatase activity"/>
    <property type="evidence" value="ECO:0007669"/>
    <property type="project" value="UniProtKB-UniRule"/>
</dbReference>
<feature type="active site" description="Proton acceptor" evidence="10">
    <location>
        <position position="73"/>
    </location>
</feature>
<keyword evidence="7 10" id="KW-0546">Nucleotide metabolism</keyword>
<comment type="caution">
    <text evidence="10">Lacks conserved residue(s) required for the propagation of feature annotation.</text>
</comment>
<evidence type="ECO:0000256" key="7">
    <source>
        <dbReference type="ARBA" id="ARBA00023080"/>
    </source>
</evidence>
<dbReference type="PANTHER" id="PTHR11067:SF9">
    <property type="entry name" value="INOSINE TRIPHOSPHATE PYROPHOSPHATASE"/>
    <property type="match status" value="1"/>
</dbReference>
<comment type="catalytic activity">
    <reaction evidence="8 10">
        <text>dITP + H2O = dIMP + diphosphate + H(+)</text>
        <dbReference type="Rhea" id="RHEA:28342"/>
        <dbReference type="ChEBI" id="CHEBI:15377"/>
        <dbReference type="ChEBI" id="CHEBI:15378"/>
        <dbReference type="ChEBI" id="CHEBI:33019"/>
        <dbReference type="ChEBI" id="CHEBI:61194"/>
        <dbReference type="ChEBI" id="CHEBI:61382"/>
        <dbReference type="EC" id="3.6.1.66"/>
    </reaction>
</comment>
<dbReference type="EC" id="3.6.1.66" evidence="10"/>
<dbReference type="Proteomes" id="UP000320496">
    <property type="component" value="Chromosome"/>
</dbReference>
<dbReference type="GO" id="GO:0009117">
    <property type="term" value="P:nucleotide metabolic process"/>
    <property type="evidence" value="ECO:0007669"/>
    <property type="project" value="UniProtKB-KW"/>
</dbReference>
<comment type="similarity">
    <text evidence="1 10 11">Belongs to the HAM1 NTPase family.</text>
</comment>
<evidence type="ECO:0000256" key="8">
    <source>
        <dbReference type="ARBA" id="ARBA00051875"/>
    </source>
</evidence>
<dbReference type="EMBL" id="CP036275">
    <property type="protein sequence ID" value="QDU36409.1"/>
    <property type="molecule type" value="Genomic_DNA"/>
</dbReference>
<evidence type="ECO:0000256" key="4">
    <source>
        <dbReference type="ARBA" id="ARBA00022741"/>
    </source>
</evidence>
<comment type="function">
    <text evidence="10">Pyrophosphatase that catalyzes the hydrolysis of nucleoside triphosphates to their monophosphate derivatives, with a high preference for the non-canonical purine nucleotides XTP (xanthosine triphosphate), dITP (deoxyinosine triphosphate) and ITP. Seems to function as a house-cleaning enzyme that removes non-canonical purine nucleotides from the nucleotide pool, thus preventing their incorporation into DNA/RNA and avoiding chromosomal lesions.</text>
</comment>
<dbReference type="GO" id="GO:0009146">
    <property type="term" value="P:purine nucleoside triphosphate catabolic process"/>
    <property type="evidence" value="ECO:0007669"/>
    <property type="project" value="UniProtKB-UniRule"/>
</dbReference>
<dbReference type="RefSeq" id="WP_390621329.1">
    <property type="nucleotide sequence ID" value="NZ_CP036275.1"/>
</dbReference>
<evidence type="ECO:0000256" key="3">
    <source>
        <dbReference type="ARBA" id="ARBA00022723"/>
    </source>
</evidence>
<evidence type="ECO:0000256" key="1">
    <source>
        <dbReference type="ARBA" id="ARBA00008023"/>
    </source>
</evidence>
<accession>A0A517Z1W3</accession>
<name>A0A517Z1W3_9PLAN</name>
<feature type="binding site" evidence="10">
    <location>
        <begin position="185"/>
        <end position="186"/>
    </location>
    <ligand>
        <name>substrate</name>
    </ligand>
</feature>
<dbReference type="InterPro" id="IPR020922">
    <property type="entry name" value="dITP/XTP_pyrophosphatase"/>
</dbReference>
<evidence type="ECO:0000256" key="10">
    <source>
        <dbReference type="HAMAP-Rule" id="MF_01405"/>
    </source>
</evidence>
<evidence type="ECO:0000256" key="5">
    <source>
        <dbReference type="ARBA" id="ARBA00022801"/>
    </source>
</evidence>